<dbReference type="AlphaFoldDB" id="A0A4R6UU50"/>
<proteinExistence type="predicted"/>
<gene>
    <name evidence="1" type="ORF">EV696_103156</name>
</gene>
<sequence length="33" mass="3616">MGKVVHLFAVLAGAALLTMRMAPYFEGLAFDKF</sequence>
<name>A0A4R6UU50_9GAMM</name>
<comment type="caution">
    <text evidence="1">The sequence shown here is derived from an EMBL/GenBank/DDBJ whole genome shotgun (WGS) entry which is preliminary data.</text>
</comment>
<evidence type="ECO:0000313" key="1">
    <source>
        <dbReference type="EMBL" id="TDQ49786.1"/>
    </source>
</evidence>
<dbReference type="Proteomes" id="UP000295375">
    <property type="component" value="Unassembled WGS sequence"/>
</dbReference>
<accession>A0A4R6UU50</accession>
<reference evidence="1 2" key="1">
    <citation type="submission" date="2019-03" db="EMBL/GenBank/DDBJ databases">
        <title>Genomic Encyclopedia of Type Strains, Phase IV (KMG-IV): sequencing the most valuable type-strain genomes for metagenomic binning, comparative biology and taxonomic classification.</title>
        <authorList>
            <person name="Goeker M."/>
        </authorList>
    </citation>
    <scope>NUCLEOTIDE SEQUENCE [LARGE SCALE GENOMIC DNA]</scope>
    <source>
        <strain evidence="1 2">DSM 103792</strain>
    </source>
</reference>
<dbReference type="EMBL" id="SNYM01000003">
    <property type="protein sequence ID" value="TDQ49786.1"/>
    <property type="molecule type" value="Genomic_DNA"/>
</dbReference>
<protein>
    <submittedName>
        <fullName evidence="1">Uncharacterized protein</fullName>
    </submittedName>
</protein>
<organism evidence="1 2">
    <name type="scientific">Permianibacter aggregans</name>
    <dbReference type="NCBI Taxonomy" id="1510150"/>
    <lineage>
        <taxon>Bacteria</taxon>
        <taxon>Pseudomonadati</taxon>
        <taxon>Pseudomonadota</taxon>
        <taxon>Gammaproteobacteria</taxon>
        <taxon>Pseudomonadales</taxon>
        <taxon>Pseudomonadaceae</taxon>
        <taxon>Permianibacter</taxon>
    </lineage>
</organism>
<keyword evidence="2" id="KW-1185">Reference proteome</keyword>
<evidence type="ECO:0000313" key="2">
    <source>
        <dbReference type="Proteomes" id="UP000295375"/>
    </source>
</evidence>